<accession>A0A4R4E918</accession>
<dbReference type="RefSeq" id="WP_132419324.1">
    <property type="nucleotide sequence ID" value="NZ_SKFG01000019.1"/>
</dbReference>
<keyword evidence="1" id="KW-0472">Membrane</keyword>
<dbReference type="Proteomes" id="UP000295418">
    <property type="component" value="Unassembled WGS sequence"/>
</dbReference>
<dbReference type="EMBL" id="SKFG01000019">
    <property type="protein sequence ID" value="TCZ75483.1"/>
    <property type="molecule type" value="Genomic_DNA"/>
</dbReference>
<dbReference type="OrthoDB" id="2619200at2"/>
<dbReference type="AlphaFoldDB" id="A0A4R4E918"/>
<keyword evidence="1" id="KW-0812">Transmembrane</keyword>
<feature type="transmembrane region" description="Helical" evidence="1">
    <location>
        <begin position="7"/>
        <end position="24"/>
    </location>
</feature>
<comment type="caution">
    <text evidence="2">The sequence shown here is derived from an EMBL/GenBank/DDBJ whole genome shotgun (WGS) entry which is preliminary data.</text>
</comment>
<evidence type="ECO:0000313" key="3">
    <source>
        <dbReference type="Proteomes" id="UP000295418"/>
    </source>
</evidence>
<name>A0A4R4E918_9BACL</name>
<keyword evidence="1" id="KW-1133">Transmembrane helix</keyword>
<sequence>MIRIEKWVIGAALAVAIPVLIPVIKESIYPLAVAGVKKAKSSVQLIKEEIEDIIVEAQFERMQQQFDQELIITDERGE</sequence>
<proteinExistence type="predicted"/>
<organism evidence="2 3">
    <name type="scientific">Paenibacillus albiflavus</name>
    <dbReference type="NCBI Taxonomy" id="2545760"/>
    <lineage>
        <taxon>Bacteria</taxon>
        <taxon>Bacillati</taxon>
        <taxon>Bacillota</taxon>
        <taxon>Bacilli</taxon>
        <taxon>Bacillales</taxon>
        <taxon>Paenibacillaceae</taxon>
        <taxon>Paenibacillus</taxon>
    </lineage>
</organism>
<gene>
    <name evidence="2" type="ORF">E0485_17280</name>
</gene>
<evidence type="ECO:0000313" key="2">
    <source>
        <dbReference type="EMBL" id="TCZ75483.1"/>
    </source>
</evidence>
<reference evidence="2 3" key="1">
    <citation type="submission" date="2019-03" db="EMBL/GenBank/DDBJ databases">
        <authorList>
            <person name="Kim M.K.M."/>
        </authorList>
    </citation>
    <scope>NUCLEOTIDE SEQUENCE [LARGE SCALE GENOMIC DNA]</scope>
    <source>
        <strain evidence="2 3">18JY21-1</strain>
    </source>
</reference>
<evidence type="ECO:0000256" key="1">
    <source>
        <dbReference type="SAM" id="Phobius"/>
    </source>
</evidence>
<protein>
    <submittedName>
        <fullName evidence="2">DUF5132 domain-containing protein</fullName>
    </submittedName>
</protein>
<keyword evidence="3" id="KW-1185">Reference proteome</keyword>